<dbReference type="InterPro" id="IPR010499">
    <property type="entry name" value="AraC_E-bd"/>
</dbReference>
<name>A0ABU1IQ17_9BACL</name>
<dbReference type="EMBL" id="JAVDQG010000006">
    <property type="protein sequence ID" value="MDR6226891.1"/>
    <property type="molecule type" value="Genomic_DNA"/>
</dbReference>
<dbReference type="PANTHER" id="PTHR36444:SF2">
    <property type="entry name" value="TRANSCRIPTIONAL REGULATOR PROTEIN YOBU-RELATED"/>
    <property type="match status" value="1"/>
</dbReference>
<evidence type="ECO:0000313" key="3">
    <source>
        <dbReference type="Proteomes" id="UP001185012"/>
    </source>
</evidence>
<organism evidence="2 3">
    <name type="scientific">Desmospora profundinema</name>
    <dbReference type="NCBI Taxonomy" id="1571184"/>
    <lineage>
        <taxon>Bacteria</taxon>
        <taxon>Bacillati</taxon>
        <taxon>Bacillota</taxon>
        <taxon>Bacilli</taxon>
        <taxon>Bacillales</taxon>
        <taxon>Thermoactinomycetaceae</taxon>
        <taxon>Desmospora</taxon>
    </lineage>
</organism>
<dbReference type="SMART" id="SM00871">
    <property type="entry name" value="AraC_E_bind"/>
    <property type="match status" value="1"/>
</dbReference>
<comment type="caution">
    <text evidence="2">The sequence shown here is derived from an EMBL/GenBank/DDBJ whole genome shotgun (WGS) entry which is preliminary data.</text>
</comment>
<dbReference type="InterPro" id="IPR011256">
    <property type="entry name" value="Reg_factor_effector_dom_sf"/>
</dbReference>
<dbReference type="Gene3D" id="3.20.80.10">
    <property type="entry name" value="Regulatory factor, effector binding domain"/>
    <property type="match status" value="1"/>
</dbReference>
<keyword evidence="3" id="KW-1185">Reference proteome</keyword>
<dbReference type="RefSeq" id="WP_309867403.1">
    <property type="nucleotide sequence ID" value="NZ_JAVDQG010000006.1"/>
</dbReference>
<gene>
    <name evidence="2" type="ORF">JOE21_002901</name>
</gene>
<dbReference type="Proteomes" id="UP001185012">
    <property type="component" value="Unassembled WGS sequence"/>
</dbReference>
<sequence length="160" mass="18478">MEPRLVQVDPFTVRGIAVTTDNTREAGPEGKLPELWGRFYRHPIWTGRGDGIPVVYGVYHRYEDGMNGSYRVLAGCEAEYVQAGEDVEEQGVPASTYAVFTSDEGPIARVVPETWMRIWEWFRQTDSMKRTYQVDFERYDKRAHNPERAIVEIYISVHDS</sequence>
<dbReference type="InterPro" id="IPR053182">
    <property type="entry name" value="YobU-like_regulator"/>
</dbReference>
<evidence type="ECO:0000313" key="2">
    <source>
        <dbReference type="EMBL" id="MDR6226891.1"/>
    </source>
</evidence>
<reference evidence="2 3" key="1">
    <citation type="submission" date="2023-07" db="EMBL/GenBank/DDBJ databases">
        <title>Genomic Encyclopedia of Type Strains, Phase IV (KMG-IV): sequencing the most valuable type-strain genomes for metagenomic binning, comparative biology and taxonomic classification.</title>
        <authorList>
            <person name="Goeker M."/>
        </authorList>
    </citation>
    <scope>NUCLEOTIDE SEQUENCE [LARGE SCALE GENOMIC DNA]</scope>
    <source>
        <strain evidence="2 3">DSM 45903</strain>
    </source>
</reference>
<dbReference type="PANTHER" id="PTHR36444">
    <property type="entry name" value="TRANSCRIPTIONAL REGULATOR PROTEIN YOBU-RELATED"/>
    <property type="match status" value="1"/>
</dbReference>
<protein>
    <submittedName>
        <fullName evidence="2">Transcriptional regulator YdeE</fullName>
    </submittedName>
</protein>
<dbReference type="Pfam" id="PF14526">
    <property type="entry name" value="Cass2"/>
    <property type="match status" value="1"/>
</dbReference>
<proteinExistence type="predicted"/>
<dbReference type="InterPro" id="IPR029441">
    <property type="entry name" value="Cass2"/>
</dbReference>
<evidence type="ECO:0000259" key="1">
    <source>
        <dbReference type="SMART" id="SM00871"/>
    </source>
</evidence>
<dbReference type="SUPFAM" id="SSF55136">
    <property type="entry name" value="Probable bacterial effector-binding domain"/>
    <property type="match status" value="1"/>
</dbReference>
<feature type="domain" description="AraC effector-binding" evidence="1">
    <location>
        <begin position="1"/>
        <end position="158"/>
    </location>
</feature>
<accession>A0ABU1IQ17</accession>